<dbReference type="Proteomes" id="UP000298781">
    <property type="component" value="Chromosome"/>
</dbReference>
<dbReference type="OrthoDB" id="8480764at2"/>
<dbReference type="EMBL" id="CP039690">
    <property type="protein sequence ID" value="QCI64418.1"/>
    <property type="molecule type" value="Genomic_DNA"/>
</dbReference>
<name>A0A4D7B0W4_9HYPH</name>
<feature type="signal peptide" evidence="1">
    <location>
        <begin position="1"/>
        <end position="28"/>
    </location>
</feature>
<organism evidence="2 3">
    <name type="scientific">Phreatobacter stygius</name>
    <dbReference type="NCBI Taxonomy" id="1940610"/>
    <lineage>
        <taxon>Bacteria</taxon>
        <taxon>Pseudomonadati</taxon>
        <taxon>Pseudomonadota</taxon>
        <taxon>Alphaproteobacteria</taxon>
        <taxon>Hyphomicrobiales</taxon>
        <taxon>Phreatobacteraceae</taxon>
        <taxon>Phreatobacter</taxon>
    </lineage>
</organism>
<feature type="chain" id="PRO_5021013466" description="UrcA family protein" evidence="1">
    <location>
        <begin position="29"/>
        <end position="140"/>
    </location>
</feature>
<dbReference type="AlphaFoldDB" id="A0A4D7B0W4"/>
<gene>
    <name evidence="2" type="ORF">E8M01_09350</name>
</gene>
<protein>
    <recommendedName>
        <fullName evidence="4">UrcA family protein</fullName>
    </recommendedName>
</protein>
<sequence length="140" mass="15515">MPPHRLRSLIIAALSLVAIGLAGAPARAQSQGTYRLDMLTAGQKDQLFQRVDRYALVESFLTACGRPPALELRVRRIVRGCVAPNSLEVVAAHFRRSLAARSAARWNCETDEARRMIARSEQTLRLAFDDLARACSRPES</sequence>
<keyword evidence="3" id="KW-1185">Reference proteome</keyword>
<proteinExistence type="predicted"/>
<reference evidence="2 3" key="1">
    <citation type="submission" date="2019-04" db="EMBL/GenBank/DDBJ databases">
        <title>Phreatobacter aquaticus sp. nov.</title>
        <authorList>
            <person name="Choi A."/>
        </authorList>
    </citation>
    <scope>NUCLEOTIDE SEQUENCE [LARGE SCALE GENOMIC DNA]</scope>
    <source>
        <strain evidence="2 3">KCTC 52518</strain>
    </source>
</reference>
<dbReference type="RefSeq" id="WP_136959872.1">
    <property type="nucleotide sequence ID" value="NZ_CP039690.1"/>
</dbReference>
<evidence type="ECO:0000313" key="3">
    <source>
        <dbReference type="Proteomes" id="UP000298781"/>
    </source>
</evidence>
<evidence type="ECO:0000313" key="2">
    <source>
        <dbReference type="EMBL" id="QCI64418.1"/>
    </source>
</evidence>
<accession>A0A4D7B0W4</accession>
<evidence type="ECO:0000256" key="1">
    <source>
        <dbReference type="SAM" id="SignalP"/>
    </source>
</evidence>
<keyword evidence="1" id="KW-0732">Signal</keyword>
<evidence type="ECO:0008006" key="4">
    <source>
        <dbReference type="Google" id="ProtNLM"/>
    </source>
</evidence>
<dbReference type="KEGG" id="pstg:E8M01_09350"/>